<name>A0A7W8KFW7_9DEIO</name>
<dbReference type="InterPro" id="IPR050789">
    <property type="entry name" value="Diverse_Enzym_Activities"/>
</dbReference>
<reference evidence="2" key="4">
    <citation type="submission" date="2024-05" db="EMBL/GenBank/DDBJ databases">
        <authorList>
            <person name="Sun Q."/>
            <person name="Zhou Y."/>
        </authorList>
    </citation>
    <scope>NUCLEOTIDE SEQUENCE</scope>
    <source>
        <strain evidence="2">CGMCC 1.18437</strain>
    </source>
</reference>
<dbReference type="SUPFAM" id="SSF56601">
    <property type="entry name" value="beta-lactamase/transpeptidase-like"/>
    <property type="match status" value="1"/>
</dbReference>
<feature type="domain" description="Beta-lactamase-related" evidence="1">
    <location>
        <begin position="34"/>
        <end position="322"/>
    </location>
</feature>
<dbReference type="AlphaFoldDB" id="A0A7W8KFW7"/>
<keyword evidence="5" id="KW-1185">Reference proteome</keyword>
<dbReference type="EMBL" id="JACHFK010000007">
    <property type="protein sequence ID" value="MBB5377372.1"/>
    <property type="molecule type" value="Genomic_DNA"/>
</dbReference>
<organism evidence="3 4">
    <name type="scientific">Deinococcus metalli</name>
    <dbReference type="NCBI Taxonomy" id="1141878"/>
    <lineage>
        <taxon>Bacteria</taxon>
        <taxon>Thermotogati</taxon>
        <taxon>Deinococcota</taxon>
        <taxon>Deinococci</taxon>
        <taxon>Deinococcales</taxon>
        <taxon>Deinococcaceae</taxon>
        <taxon>Deinococcus</taxon>
    </lineage>
</organism>
<evidence type="ECO:0000313" key="5">
    <source>
        <dbReference type="Proteomes" id="UP000619376"/>
    </source>
</evidence>
<evidence type="ECO:0000259" key="1">
    <source>
        <dbReference type="Pfam" id="PF00144"/>
    </source>
</evidence>
<dbReference type="PANTHER" id="PTHR43283">
    <property type="entry name" value="BETA-LACTAMASE-RELATED"/>
    <property type="match status" value="1"/>
</dbReference>
<dbReference type="EMBL" id="BNAJ01000007">
    <property type="protein sequence ID" value="GHF49949.1"/>
    <property type="molecule type" value="Genomic_DNA"/>
</dbReference>
<reference evidence="3 4" key="3">
    <citation type="submission" date="2020-08" db="EMBL/GenBank/DDBJ databases">
        <title>Genomic Encyclopedia of Type Strains, Phase IV (KMG-IV): sequencing the most valuable type-strain genomes for metagenomic binning, comparative biology and taxonomic classification.</title>
        <authorList>
            <person name="Goeker M."/>
        </authorList>
    </citation>
    <scope>NUCLEOTIDE SEQUENCE [LARGE SCALE GENOMIC DNA]</scope>
    <source>
        <strain evidence="3 4">DSM 27521</strain>
    </source>
</reference>
<dbReference type="Proteomes" id="UP000619376">
    <property type="component" value="Unassembled WGS sequence"/>
</dbReference>
<evidence type="ECO:0000313" key="3">
    <source>
        <dbReference type="EMBL" id="MBB5377372.1"/>
    </source>
</evidence>
<dbReference type="RefSeq" id="WP_184112874.1">
    <property type="nucleotide sequence ID" value="NZ_BNAJ01000007.1"/>
</dbReference>
<dbReference type="InterPro" id="IPR001466">
    <property type="entry name" value="Beta-lactam-related"/>
</dbReference>
<evidence type="ECO:0000313" key="4">
    <source>
        <dbReference type="Proteomes" id="UP000539473"/>
    </source>
</evidence>
<dbReference type="Pfam" id="PF00144">
    <property type="entry name" value="Beta-lactamase"/>
    <property type="match status" value="1"/>
</dbReference>
<keyword evidence="2" id="KW-0378">Hydrolase</keyword>
<evidence type="ECO:0000313" key="2">
    <source>
        <dbReference type="EMBL" id="GHF49949.1"/>
    </source>
</evidence>
<protein>
    <submittedName>
        <fullName evidence="3">CubicO group peptidase (Beta-lactamase class C family)</fullName>
    </submittedName>
    <submittedName>
        <fullName evidence="2">Serine hydrolase</fullName>
    </submittedName>
</protein>
<dbReference type="Gene3D" id="3.40.710.10">
    <property type="entry name" value="DD-peptidase/beta-lactamase superfamily"/>
    <property type="match status" value="1"/>
</dbReference>
<proteinExistence type="predicted"/>
<reference evidence="2" key="1">
    <citation type="journal article" date="2014" name="Int. J. Syst. Evol. Microbiol.">
        <title>Complete genome of a new Firmicutes species belonging to the dominant human colonic microbiota ('Ruminococcus bicirculans') reveals two chromosomes and a selective capacity to utilize plant glucans.</title>
        <authorList>
            <consortium name="NISC Comparative Sequencing Program"/>
            <person name="Wegmann U."/>
            <person name="Louis P."/>
            <person name="Goesmann A."/>
            <person name="Henrissat B."/>
            <person name="Duncan S.H."/>
            <person name="Flint H.J."/>
        </authorList>
    </citation>
    <scope>NUCLEOTIDE SEQUENCE</scope>
    <source>
        <strain evidence="2">CGMCC 1.18437</strain>
    </source>
</reference>
<dbReference type="GO" id="GO:0016787">
    <property type="term" value="F:hydrolase activity"/>
    <property type="evidence" value="ECO:0007669"/>
    <property type="project" value="UniProtKB-KW"/>
</dbReference>
<dbReference type="PANTHER" id="PTHR43283:SF3">
    <property type="entry name" value="BETA-LACTAMASE FAMILY PROTEIN (AFU_ORTHOLOGUE AFUA_5G07500)"/>
    <property type="match status" value="1"/>
</dbReference>
<gene>
    <name evidence="2" type="ORF">GCM10017781_28000</name>
    <name evidence="3" type="ORF">HNQ07_002864</name>
</gene>
<dbReference type="InterPro" id="IPR012338">
    <property type="entry name" value="Beta-lactam/transpept-like"/>
</dbReference>
<sequence length="339" mass="34165">MFRRDPLARALDEVSGVLGVDARPLRSPLRALLRRGGVLGVARGPRRAVTGLGGVPAAGTFELASVTKPFTAALAGALVRAGHLEWDAPLAALGGPVRTLPRFVTPRALATHTAGLPLHPARVAVTTFTHFSDPYGPLGAAGVLGSARRWARPGGRFGYSNLGVGVLALALAHAAGEAPDAAGYARALRTWVTGPLALDVGTGPVDVGALVAPSGVLGSREFTGFGPLVGAGGLYGRADDLLTFAQAHLDGRAGQHWQDVARPAGLPPLLSGVAPGWFVSGGADGVRWHDGVARGTRTGLGFDPATGTAVTLLVRGGAPLVRGRGGVAALLLTLLGAGG</sequence>
<accession>A0A7W8KFW7</accession>
<reference evidence="5" key="2">
    <citation type="journal article" date="2019" name="Int. J. Syst. Evol. Microbiol.">
        <title>The Global Catalogue of Microorganisms (GCM) 10K type strain sequencing project: providing services to taxonomists for standard genome sequencing and annotation.</title>
        <authorList>
            <consortium name="The Broad Institute Genomics Platform"/>
            <consortium name="The Broad Institute Genome Sequencing Center for Infectious Disease"/>
            <person name="Wu L."/>
            <person name="Ma J."/>
        </authorList>
    </citation>
    <scope>NUCLEOTIDE SEQUENCE [LARGE SCALE GENOMIC DNA]</scope>
    <source>
        <strain evidence="5">CGMCC 1.18437</strain>
    </source>
</reference>
<dbReference type="Proteomes" id="UP000539473">
    <property type="component" value="Unassembled WGS sequence"/>
</dbReference>
<comment type="caution">
    <text evidence="3">The sequence shown here is derived from an EMBL/GenBank/DDBJ whole genome shotgun (WGS) entry which is preliminary data.</text>
</comment>